<evidence type="ECO:0000313" key="3">
    <source>
        <dbReference type="Proteomes" id="UP000827724"/>
    </source>
</evidence>
<evidence type="ECO:0000313" key="2">
    <source>
        <dbReference type="EMBL" id="KAH6610177.1"/>
    </source>
</evidence>
<protein>
    <submittedName>
        <fullName evidence="2">Uncharacterized protein</fullName>
    </submittedName>
</protein>
<feature type="compositionally biased region" description="Basic and acidic residues" evidence="1">
    <location>
        <begin position="40"/>
        <end position="67"/>
    </location>
</feature>
<reference evidence="2" key="1">
    <citation type="submission" date="2021-08" db="EMBL/GenBank/DDBJ databases">
        <title>Chromosome-Level Trichoderma cornu-damae using Hi-C Data.</title>
        <authorList>
            <person name="Kim C.S."/>
        </authorList>
    </citation>
    <scope>NUCLEOTIDE SEQUENCE</scope>
    <source>
        <strain evidence="2">KA19-0412C</strain>
    </source>
</reference>
<keyword evidence="3" id="KW-1185">Reference proteome</keyword>
<name>A0A9P8TZL1_9HYPO</name>
<dbReference type="EMBL" id="JAIWOZ010000001">
    <property type="protein sequence ID" value="KAH6610177.1"/>
    <property type="molecule type" value="Genomic_DNA"/>
</dbReference>
<dbReference type="AlphaFoldDB" id="A0A9P8TZL1"/>
<organism evidence="2 3">
    <name type="scientific">Trichoderma cornu-damae</name>
    <dbReference type="NCBI Taxonomy" id="654480"/>
    <lineage>
        <taxon>Eukaryota</taxon>
        <taxon>Fungi</taxon>
        <taxon>Dikarya</taxon>
        <taxon>Ascomycota</taxon>
        <taxon>Pezizomycotina</taxon>
        <taxon>Sordariomycetes</taxon>
        <taxon>Hypocreomycetidae</taxon>
        <taxon>Hypocreales</taxon>
        <taxon>Hypocreaceae</taxon>
        <taxon>Trichoderma</taxon>
    </lineage>
</organism>
<gene>
    <name evidence="2" type="ORF">Trco_000197</name>
</gene>
<evidence type="ECO:0000256" key="1">
    <source>
        <dbReference type="SAM" id="MobiDB-lite"/>
    </source>
</evidence>
<proteinExistence type="predicted"/>
<accession>A0A9P8TZL1</accession>
<comment type="caution">
    <text evidence="2">The sequence shown here is derived from an EMBL/GenBank/DDBJ whole genome shotgun (WGS) entry which is preliminary data.</text>
</comment>
<sequence length="77" mass="8372">MASQQEGDVTPETQYFDASVCQCGDDEVVGEMSAPSAEECDSHVIDENADEKTDEGRDGKTDGKTDEAVVEQQQQQE</sequence>
<dbReference type="Proteomes" id="UP000827724">
    <property type="component" value="Unassembled WGS sequence"/>
</dbReference>
<feature type="region of interest" description="Disordered" evidence="1">
    <location>
        <begin position="29"/>
        <end position="77"/>
    </location>
</feature>